<evidence type="ECO:0000256" key="2">
    <source>
        <dbReference type="ARBA" id="ARBA00022741"/>
    </source>
</evidence>
<dbReference type="InterPro" id="IPR000120">
    <property type="entry name" value="Amidase"/>
</dbReference>
<dbReference type="PANTHER" id="PTHR11895">
    <property type="entry name" value="TRANSAMIDASE"/>
    <property type="match status" value="1"/>
</dbReference>
<dbReference type="InterPro" id="IPR004412">
    <property type="entry name" value="GatA"/>
</dbReference>
<feature type="region of interest" description="Disordered" evidence="6">
    <location>
        <begin position="119"/>
        <end position="146"/>
    </location>
</feature>
<dbReference type="SUPFAM" id="SSF75304">
    <property type="entry name" value="Amidase signature (AS) enzymes"/>
    <property type="match status" value="1"/>
</dbReference>
<comment type="function">
    <text evidence="5">Allows the formation of correctly charged Gln-tRNA(Gln) through the transamidation of misacylated Glu-tRNA(Gln) in the mitochondria. The reaction takes place in the presence of glutamine and ATP through an activated gamma-phospho-Glu-tRNA(Gln).</text>
</comment>
<name>A0A511KP70_RHOTO</name>
<dbReference type="EMBL" id="BJWK01000019">
    <property type="protein sequence ID" value="GEM12169.1"/>
    <property type="molecule type" value="Genomic_DNA"/>
</dbReference>
<feature type="domain" description="Amidase" evidence="7">
    <location>
        <begin position="15"/>
        <end position="513"/>
    </location>
</feature>
<dbReference type="OrthoDB" id="421993at2759"/>
<keyword evidence="3 5" id="KW-0067">ATP-binding</keyword>
<dbReference type="Pfam" id="PF01425">
    <property type="entry name" value="Amidase"/>
    <property type="match status" value="1"/>
</dbReference>
<dbReference type="HAMAP" id="MF_00120">
    <property type="entry name" value="GatA"/>
    <property type="match status" value="1"/>
</dbReference>
<proteinExistence type="inferred from homology"/>
<dbReference type="EC" id="6.3.5.7" evidence="5"/>
<dbReference type="InterPro" id="IPR023631">
    <property type="entry name" value="Amidase_dom"/>
</dbReference>
<evidence type="ECO:0000313" key="9">
    <source>
        <dbReference type="Proteomes" id="UP000321518"/>
    </source>
</evidence>
<feature type="active site" description="Acyl-ester intermediate" evidence="5">
    <location>
        <position position="174"/>
    </location>
</feature>
<dbReference type="Proteomes" id="UP000321518">
    <property type="component" value="Unassembled WGS sequence"/>
</dbReference>
<evidence type="ECO:0000256" key="4">
    <source>
        <dbReference type="ARBA" id="ARBA00022917"/>
    </source>
</evidence>
<dbReference type="Gene3D" id="3.90.1300.10">
    <property type="entry name" value="Amidase signature (AS) domain"/>
    <property type="match status" value="1"/>
</dbReference>
<protein>
    <recommendedName>
        <fullName evidence="5">Glutamyl-tRNA(Gln) amidotransferase subunit A, mitochondrial</fullName>
        <shortName evidence="5">Glu-AdT subunit A</shortName>
        <ecNumber evidence="5">6.3.5.7</ecNumber>
    </recommendedName>
</protein>
<evidence type="ECO:0000259" key="7">
    <source>
        <dbReference type="Pfam" id="PF01425"/>
    </source>
</evidence>
<evidence type="ECO:0000256" key="1">
    <source>
        <dbReference type="ARBA" id="ARBA00022598"/>
    </source>
</evidence>
<comment type="catalytic activity">
    <reaction evidence="5">
        <text>L-glutamyl-tRNA(Gln) + L-glutamine + ATP + H2O = L-glutaminyl-tRNA(Gln) + L-glutamate + ADP + phosphate + H(+)</text>
        <dbReference type="Rhea" id="RHEA:17521"/>
        <dbReference type="Rhea" id="RHEA-COMP:9681"/>
        <dbReference type="Rhea" id="RHEA-COMP:9684"/>
        <dbReference type="ChEBI" id="CHEBI:15377"/>
        <dbReference type="ChEBI" id="CHEBI:15378"/>
        <dbReference type="ChEBI" id="CHEBI:29985"/>
        <dbReference type="ChEBI" id="CHEBI:30616"/>
        <dbReference type="ChEBI" id="CHEBI:43474"/>
        <dbReference type="ChEBI" id="CHEBI:58359"/>
        <dbReference type="ChEBI" id="CHEBI:78520"/>
        <dbReference type="ChEBI" id="CHEBI:78521"/>
        <dbReference type="ChEBI" id="CHEBI:456216"/>
        <dbReference type="EC" id="6.3.5.7"/>
    </reaction>
</comment>
<feature type="active site" description="Charge relay system" evidence="5">
    <location>
        <position position="150"/>
    </location>
</feature>
<reference evidence="8 9" key="1">
    <citation type="submission" date="2019-07" db="EMBL/GenBank/DDBJ databases">
        <title>Rhodotorula toruloides NBRC10032 genome sequencing.</title>
        <authorList>
            <person name="Shida Y."/>
            <person name="Takaku H."/>
            <person name="Ogasawara W."/>
            <person name="Mori K."/>
        </authorList>
    </citation>
    <scope>NUCLEOTIDE SEQUENCE [LARGE SCALE GENOMIC DNA]</scope>
    <source>
        <strain evidence="8 9">NBRC10032</strain>
    </source>
</reference>
<evidence type="ECO:0000256" key="5">
    <source>
        <dbReference type="HAMAP-Rule" id="MF_03150"/>
    </source>
</evidence>
<dbReference type="GO" id="GO:0005739">
    <property type="term" value="C:mitochondrion"/>
    <property type="evidence" value="ECO:0007669"/>
    <property type="project" value="UniProtKB-SubCell"/>
</dbReference>
<comment type="caution">
    <text evidence="8">The sequence shown here is derived from an EMBL/GenBank/DDBJ whole genome shotgun (WGS) entry which is preliminary data.</text>
</comment>
<dbReference type="InterPro" id="IPR036928">
    <property type="entry name" value="AS_sf"/>
</dbReference>
<organism evidence="8 9">
    <name type="scientific">Rhodotorula toruloides</name>
    <name type="common">Yeast</name>
    <name type="synonym">Rhodosporidium toruloides</name>
    <dbReference type="NCBI Taxonomy" id="5286"/>
    <lineage>
        <taxon>Eukaryota</taxon>
        <taxon>Fungi</taxon>
        <taxon>Dikarya</taxon>
        <taxon>Basidiomycota</taxon>
        <taxon>Pucciniomycotina</taxon>
        <taxon>Microbotryomycetes</taxon>
        <taxon>Sporidiobolales</taxon>
        <taxon>Sporidiobolaceae</taxon>
        <taxon>Rhodotorula</taxon>
    </lineage>
</organism>
<dbReference type="PANTHER" id="PTHR11895:SF7">
    <property type="entry name" value="GLUTAMYL-TRNA(GLN) AMIDOTRANSFERASE SUBUNIT A, MITOCHONDRIAL"/>
    <property type="match status" value="1"/>
</dbReference>
<keyword evidence="8" id="KW-0808">Transferase</keyword>
<feature type="compositionally biased region" description="Polar residues" evidence="6">
    <location>
        <begin position="119"/>
        <end position="130"/>
    </location>
</feature>
<dbReference type="GO" id="GO:0005524">
    <property type="term" value="F:ATP binding"/>
    <property type="evidence" value="ECO:0007669"/>
    <property type="project" value="UniProtKB-KW"/>
</dbReference>
<keyword evidence="2 5" id="KW-0547">Nucleotide-binding</keyword>
<accession>A0A511KP70</accession>
<evidence type="ECO:0000256" key="3">
    <source>
        <dbReference type="ARBA" id="ARBA00022840"/>
    </source>
</evidence>
<dbReference type="AlphaFoldDB" id="A0A511KP70"/>
<comment type="similarity">
    <text evidence="5">Belongs to the amidase family. GatA subfamily.</text>
</comment>
<gene>
    <name evidence="8" type="ORF">Rt10032_c19g6186</name>
</gene>
<dbReference type="GO" id="GO:0030956">
    <property type="term" value="C:glutamyl-tRNA(Gln) amidotransferase complex"/>
    <property type="evidence" value="ECO:0007669"/>
    <property type="project" value="UniProtKB-UniRule"/>
</dbReference>
<dbReference type="GO" id="GO:0050567">
    <property type="term" value="F:glutaminyl-tRNA synthase (glutamine-hydrolyzing) activity"/>
    <property type="evidence" value="ECO:0007669"/>
    <property type="project" value="UniProtKB-UniRule"/>
</dbReference>
<keyword evidence="4 5" id="KW-0648">Protein biosynthesis</keyword>
<keyword evidence="1 5" id="KW-0436">Ligase</keyword>
<feature type="active site" description="Charge relay system" evidence="5">
    <location>
        <position position="62"/>
    </location>
</feature>
<comment type="subcellular location">
    <subcellularLocation>
        <location evidence="5">Mitochondrion</location>
    </subcellularLocation>
</comment>
<dbReference type="GO" id="GO:0070681">
    <property type="term" value="P:glutaminyl-tRNAGln biosynthesis via transamidation"/>
    <property type="evidence" value="ECO:0007669"/>
    <property type="project" value="UniProtKB-UniRule"/>
</dbReference>
<sequence>MAGKFTLPPRIANQLARAAELNPRINCFTHLYSHSDVATQLDRARTRAKGKGRLDEVTVGVKDIFATADDAPTSCASRMLKNYRSPFDATVVKRLREAGAALLGKTNMDEFGMGSSTTNSIFGPTVNPSDPRSADGALESEADKRVAGGSSGGSAAAVAAGLCDIALASDTGGSTRLPASFCGIYGLKPSYGLLSRYGLVSYASSLDTVGLMGREVEGVWRAFDVMNAYDPKDPTSVPTHVRNRARKAHQPLVERLNEQRGKEKPLEGLRVGVPADLFPSALLSSPASLSPIRTYLRLLHTLGATLSPVRLPTTPLALSTYYVLASAEASSNLARFDGVRFGYRAEEAGDREGEKEGLYARTRTEGFGEEVRKRILLGTFALSAEAFDNYFLQAQRVRRLIQLDLNSLFRVPNPLHTSPSSPFHTAHSVPSASCRAEEGIDLLIHPTAFSTAPLLSSITSSAAHSTREPYIQDLLSLPASLAGLPAVSVPAGRAEDGWPVGVTVVGQWGAEEGLGRVVGAVERWKKERGEEDWVLKEE</sequence>
<dbReference type="GO" id="GO:0032543">
    <property type="term" value="P:mitochondrial translation"/>
    <property type="evidence" value="ECO:0007669"/>
    <property type="project" value="UniProtKB-UniRule"/>
</dbReference>
<keyword evidence="5" id="KW-0496">Mitochondrion</keyword>
<dbReference type="GO" id="GO:0016740">
    <property type="term" value="F:transferase activity"/>
    <property type="evidence" value="ECO:0007669"/>
    <property type="project" value="UniProtKB-KW"/>
</dbReference>
<evidence type="ECO:0000256" key="6">
    <source>
        <dbReference type="SAM" id="MobiDB-lite"/>
    </source>
</evidence>
<evidence type="ECO:0000313" key="8">
    <source>
        <dbReference type="EMBL" id="GEM12169.1"/>
    </source>
</evidence>
<comment type="subunit">
    <text evidence="5">Subunit of the heterotrimeric GatCAB amidotransferase (AdT) complex, composed of A, B and C subunits.</text>
</comment>